<name>A0A9Q1EZY0_SYNKA</name>
<accession>A0A9Q1EZY0</accession>
<dbReference type="Proteomes" id="UP001152622">
    <property type="component" value="Chromosome 10"/>
</dbReference>
<sequence length="77" mass="7899">MHLCGLSAAECSAFSDDAKWRGVCLSAGGYPEPPSPGMSQVPAANLRPRQPESLIGTCPSMALPEAGSPQRFKPGGA</sequence>
<comment type="caution">
    <text evidence="1">The sequence shown here is derived from an EMBL/GenBank/DDBJ whole genome shotgun (WGS) entry which is preliminary data.</text>
</comment>
<keyword evidence="2" id="KW-1185">Reference proteome</keyword>
<dbReference type="EMBL" id="JAINUF010000010">
    <property type="protein sequence ID" value="KAJ8348369.1"/>
    <property type="molecule type" value="Genomic_DNA"/>
</dbReference>
<proteinExistence type="predicted"/>
<dbReference type="AlphaFoldDB" id="A0A9Q1EZY0"/>
<protein>
    <submittedName>
        <fullName evidence="1">Uncharacterized protein</fullName>
    </submittedName>
</protein>
<organism evidence="1 2">
    <name type="scientific">Synaphobranchus kaupii</name>
    <name type="common">Kaup's arrowtooth eel</name>
    <dbReference type="NCBI Taxonomy" id="118154"/>
    <lineage>
        <taxon>Eukaryota</taxon>
        <taxon>Metazoa</taxon>
        <taxon>Chordata</taxon>
        <taxon>Craniata</taxon>
        <taxon>Vertebrata</taxon>
        <taxon>Euteleostomi</taxon>
        <taxon>Actinopterygii</taxon>
        <taxon>Neopterygii</taxon>
        <taxon>Teleostei</taxon>
        <taxon>Anguilliformes</taxon>
        <taxon>Synaphobranchidae</taxon>
        <taxon>Synaphobranchus</taxon>
    </lineage>
</organism>
<reference evidence="1" key="1">
    <citation type="journal article" date="2023" name="Science">
        <title>Genome structures resolve the early diversification of teleost fishes.</title>
        <authorList>
            <person name="Parey E."/>
            <person name="Louis A."/>
            <person name="Montfort J."/>
            <person name="Bouchez O."/>
            <person name="Roques C."/>
            <person name="Iampietro C."/>
            <person name="Lluch J."/>
            <person name="Castinel A."/>
            <person name="Donnadieu C."/>
            <person name="Desvignes T."/>
            <person name="Floi Bucao C."/>
            <person name="Jouanno E."/>
            <person name="Wen M."/>
            <person name="Mejri S."/>
            <person name="Dirks R."/>
            <person name="Jansen H."/>
            <person name="Henkel C."/>
            <person name="Chen W.J."/>
            <person name="Zahm M."/>
            <person name="Cabau C."/>
            <person name="Klopp C."/>
            <person name="Thompson A.W."/>
            <person name="Robinson-Rechavi M."/>
            <person name="Braasch I."/>
            <person name="Lecointre G."/>
            <person name="Bobe J."/>
            <person name="Postlethwait J.H."/>
            <person name="Berthelot C."/>
            <person name="Roest Crollius H."/>
            <person name="Guiguen Y."/>
        </authorList>
    </citation>
    <scope>NUCLEOTIDE SEQUENCE</scope>
    <source>
        <strain evidence="1">WJC10195</strain>
    </source>
</reference>
<evidence type="ECO:0000313" key="1">
    <source>
        <dbReference type="EMBL" id="KAJ8348369.1"/>
    </source>
</evidence>
<evidence type="ECO:0000313" key="2">
    <source>
        <dbReference type="Proteomes" id="UP001152622"/>
    </source>
</evidence>
<gene>
    <name evidence="1" type="ORF">SKAU_G00269580</name>
</gene>